<dbReference type="Pfam" id="PF00931">
    <property type="entry name" value="NB-ARC"/>
    <property type="match status" value="1"/>
</dbReference>
<evidence type="ECO:0000256" key="2">
    <source>
        <dbReference type="ARBA" id="ARBA00022614"/>
    </source>
</evidence>
<dbReference type="SMART" id="SM00255">
    <property type="entry name" value="TIR"/>
    <property type="match status" value="1"/>
</dbReference>
<comment type="catalytic activity">
    <reaction evidence="7">
        <text>NAD(+) + H2O = ADP-D-ribose + nicotinamide + H(+)</text>
        <dbReference type="Rhea" id="RHEA:16301"/>
        <dbReference type="ChEBI" id="CHEBI:15377"/>
        <dbReference type="ChEBI" id="CHEBI:15378"/>
        <dbReference type="ChEBI" id="CHEBI:17154"/>
        <dbReference type="ChEBI" id="CHEBI:57540"/>
        <dbReference type="ChEBI" id="CHEBI:57967"/>
        <dbReference type="EC" id="3.2.2.6"/>
    </reaction>
    <physiologicalReaction direction="left-to-right" evidence="7">
        <dbReference type="Rhea" id="RHEA:16302"/>
    </physiologicalReaction>
</comment>
<evidence type="ECO:0000313" key="9">
    <source>
        <dbReference type="Proteomes" id="UP001652623"/>
    </source>
</evidence>
<dbReference type="InterPro" id="IPR002182">
    <property type="entry name" value="NB-ARC"/>
</dbReference>
<dbReference type="SUPFAM" id="SSF52200">
    <property type="entry name" value="Toll/Interleukin receptor TIR domain"/>
    <property type="match status" value="1"/>
</dbReference>
<dbReference type="Pfam" id="PF20160">
    <property type="entry name" value="C-JID"/>
    <property type="match status" value="1"/>
</dbReference>
<dbReference type="Pfam" id="PF23282">
    <property type="entry name" value="WHD_ROQ1"/>
    <property type="match status" value="1"/>
</dbReference>
<dbReference type="GeneID" id="107429764"/>
<evidence type="ECO:0000313" key="10">
    <source>
        <dbReference type="RefSeq" id="XP_060673963.1"/>
    </source>
</evidence>
<dbReference type="Pfam" id="PF23598">
    <property type="entry name" value="LRR_14"/>
    <property type="match status" value="1"/>
</dbReference>
<dbReference type="InterPro" id="IPR044974">
    <property type="entry name" value="Disease_R_plants"/>
</dbReference>
<dbReference type="InterPro" id="IPR042197">
    <property type="entry name" value="Apaf_helical"/>
</dbReference>
<reference evidence="10" key="1">
    <citation type="submission" date="2025-08" db="UniProtKB">
        <authorList>
            <consortium name="RefSeq"/>
        </authorList>
    </citation>
    <scope>IDENTIFICATION</scope>
    <source>
        <tissue evidence="10">Seedling</tissue>
    </source>
</reference>
<evidence type="ECO:0000256" key="5">
    <source>
        <dbReference type="ARBA" id="ARBA00022821"/>
    </source>
</evidence>
<dbReference type="PANTHER" id="PTHR11017:SF479">
    <property type="entry name" value="DISEASE RESISTANCE PROTEIN (TIR-NBS-LRR CLASS) FAMILY"/>
    <property type="match status" value="1"/>
</dbReference>
<keyword evidence="5" id="KW-0611">Plant defense</keyword>
<dbReference type="SUPFAM" id="SSF52058">
    <property type="entry name" value="L domain-like"/>
    <property type="match status" value="1"/>
</dbReference>
<dbReference type="PANTHER" id="PTHR11017">
    <property type="entry name" value="LEUCINE-RICH REPEAT-CONTAINING PROTEIN"/>
    <property type="match status" value="1"/>
</dbReference>
<keyword evidence="9" id="KW-1185">Reference proteome</keyword>
<dbReference type="PROSITE" id="PS50104">
    <property type="entry name" value="TIR"/>
    <property type="match status" value="1"/>
</dbReference>
<dbReference type="InterPro" id="IPR045344">
    <property type="entry name" value="C-JID"/>
</dbReference>
<evidence type="ECO:0000256" key="7">
    <source>
        <dbReference type="ARBA" id="ARBA00047304"/>
    </source>
</evidence>
<dbReference type="Gene3D" id="3.40.50.300">
    <property type="entry name" value="P-loop containing nucleotide triphosphate hydrolases"/>
    <property type="match status" value="1"/>
</dbReference>
<dbReference type="RefSeq" id="XP_060673963.1">
    <property type="nucleotide sequence ID" value="XM_060817980.1"/>
</dbReference>
<dbReference type="Proteomes" id="UP001652623">
    <property type="component" value="Chromosome 6"/>
</dbReference>
<dbReference type="InterPro" id="IPR058192">
    <property type="entry name" value="WHD_ROQ1-like"/>
</dbReference>
<proteinExistence type="predicted"/>
<organism evidence="9 10">
    <name type="scientific">Ziziphus jujuba</name>
    <name type="common">Chinese jujube</name>
    <name type="synonym">Ziziphus sativa</name>
    <dbReference type="NCBI Taxonomy" id="326968"/>
    <lineage>
        <taxon>Eukaryota</taxon>
        <taxon>Viridiplantae</taxon>
        <taxon>Streptophyta</taxon>
        <taxon>Embryophyta</taxon>
        <taxon>Tracheophyta</taxon>
        <taxon>Spermatophyta</taxon>
        <taxon>Magnoliopsida</taxon>
        <taxon>eudicotyledons</taxon>
        <taxon>Gunneridae</taxon>
        <taxon>Pentapetalae</taxon>
        <taxon>rosids</taxon>
        <taxon>fabids</taxon>
        <taxon>Rosales</taxon>
        <taxon>Rhamnaceae</taxon>
        <taxon>Paliureae</taxon>
        <taxon>Ziziphus</taxon>
    </lineage>
</organism>
<dbReference type="EC" id="3.2.2.6" evidence="1"/>
<evidence type="ECO:0000256" key="3">
    <source>
        <dbReference type="ARBA" id="ARBA00022737"/>
    </source>
</evidence>
<dbReference type="InterPro" id="IPR000157">
    <property type="entry name" value="TIR_dom"/>
</dbReference>
<dbReference type="InterPro" id="IPR032675">
    <property type="entry name" value="LRR_dom_sf"/>
</dbReference>
<keyword evidence="6" id="KW-0520">NAD</keyword>
<accession>A0ABM4AB45</accession>
<keyword evidence="3" id="KW-0677">Repeat</keyword>
<evidence type="ECO:0000256" key="6">
    <source>
        <dbReference type="ARBA" id="ARBA00023027"/>
    </source>
</evidence>
<dbReference type="Gene3D" id="3.40.50.10140">
    <property type="entry name" value="Toll/interleukin-1 receptor homology (TIR) domain"/>
    <property type="match status" value="1"/>
</dbReference>
<keyword evidence="2" id="KW-0433">Leucine-rich repeat</keyword>
<gene>
    <name evidence="10" type="primary">LOC107429764</name>
</gene>
<dbReference type="InterPro" id="IPR035897">
    <property type="entry name" value="Toll_tir_struct_dom_sf"/>
</dbReference>
<feature type="domain" description="TIR" evidence="8">
    <location>
        <begin position="14"/>
        <end position="134"/>
    </location>
</feature>
<sequence>MASSSLSSAISIQEMYDVFLSFRGEDTRNQFASYLYAALSAKHISTFMDDHQLERGDQISPTLRKAIRESKIWVIIFSENFTSSTWCLDELAEILECKKRTLTEASNLCGLDSKDFRPECKLVQRIVEDVLLKLPKYISNEHFYGHLIGIGKKVEEIELSLSIGSTDVHILGIWGMGGIGKTTLASVVYQRLSYSQFKGCCFIWNVREEYARHGANHLRKKLLSELLNDEAILKMDSPFVASPCILDRLRHTKVLIVLDDVDNSYQLEAVVEGYYRLAPGSRIIVTTRNMQVLKKVTDRFYKVELLNHAESLELFRLHAFGKNSPVIDDEMVLEVTRYANGNPLALKVLGSFLHSKSKEEWKIALNKLKIIPNPEIQDVLKISYEGLDDKEIQSIFLDIVCLFDQSFTRDHVESIYKASDPFVKIAISVLIDRSLIENRVSPIGNKLWMHDLIRQMGRTIVCDEHKEPGNRSRLWDPKDICHVLERDTGTAMVEGISLNMCRMNRDVKVHRAAFSMMYNLRIFKIFVCHNMNENKWYICDCKDKNKFKLYLPQGLDSYLSDKLNYFQWDLYPLRSLPSHVSFENLVELILRGSRLQRLWNHGVQSLLVLRKIDLSYSKMLNEISDMSLAPNLESINFEGCTSLVKVLSSIENLHRLTYLNLNSCSKLRDLKEISRNTWYWDIVNFINNLPLYSSQAHIYQTFPVNLTDLHMDWTAIEEVPPSIWHLSSLVRLDLNYCSGLESLSTSICKLISLESLRLCGCVKLFKFPEILEPMEHLTYLELGHSPIQKLPESIKNLVSLRRLCIFSCKNIEFLPTSLCNLRKLEHIDIQRCSNLKKLPPLPNASLSLLLDHNERLKSLPELPSSCFCLSAICCTSLETISNWKAPLLHHLSSNHIRGQINFYGCEKLDQNTRNIILAGRGIFQILSGLKFGRMCDDFEFCYPGDEIPKWFSYQSGSTSMNIRLPPYWNNDNFLGLAFCVVIYQHKIIDHPMFLGIGCKLNFETIPDSLLCEHVSFMRLGCDDDSSDHVVMWYVEELTLQNSGLSWRSNCCTMACLHLSLECGYCHDVDEDVNVNYNDDTYIDGNEYGEIKKFGVWFVYKEDIERFDVDTKSKNKRRFDECCETSGSEGSHGIENDVLHSKKLKVMSLI</sequence>
<dbReference type="Gene3D" id="1.10.8.430">
    <property type="entry name" value="Helical domain of apoptotic protease-activating factors"/>
    <property type="match status" value="1"/>
</dbReference>
<evidence type="ECO:0000256" key="1">
    <source>
        <dbReference type="ARBA" id="ARBA00011982"/>
    </source>
</evidence>
<name>A0ABM4AB45_ZIZJJ</name>
<dbReference type="InterPro" id="IPR027417">
    <property type="entry name" value="P-loop_NTPase"/>
</dbReference>
<evidence type="ECO:0000259" key="8">
    <source>
        <dbReference type="PROSITE" id="PS50104"/>
    </source>
</evidence>
<dbReference type="Pfam" id="PF01582">
    <property type="entry name" value="TIR"/>
    <property type="match status" value="1"/>
</dbReference>
<keyword evidence="4" id="KW-0378">Hydrolase</keyword>
<evidence type="ECO:0000256" key="4">
    <source>
        <dbReference type="ARBA" id="ARBA00022801"/>
    </source>
</evidence>
<dbReference type="SUPFAM" id="SSF52540">
    <property type="entry name" value="P-loop containing nucleoside triphosphate hydrolases"/>
    <property type="match status" value="1"/>
</dbReference>
<protein>
    <recommendedName>
        <fullName evidence="1">ADP-ribosyl cyclase/cyclic ADP-ribose hydrolase</fullName>
        <ecNumber evidence="1">3.2.2.6</ecNumber>
    </recommendedName>
</protein>
<dbReference type="InterPro" id="IPR055414">
    <property type="entry name" value="LRR_R13L4/SHOC2-like"/>
</dbReference>
<dbReference type="Gene3D" id="3.80.10.10">
    <property type="entry name" value="Ribonuclease Inhibitor"/>
    <property type="match status" value="2"/>
</dbReference>
<dbReference type="PRINTS" id="PR00364">
    <property type="entry name" value="DISEASERSIST"/>
</dbReference>